<accession>A0A2V2MXK9</accession>
<evidence type="ECO:0008006" key="3">
    <source>
        <dbReference type="Google" id="ProtNLM"/>
    </source>
</evidence>
<evidence type="ECO:0000313" key="1">
    <source>
        <dbReference type="EMBL" id="PWR72652.1"/>
    </source>
</evidence>
<dbReference type="RefSeq" id="WP_109968163.1">
    <property type="nucleotide sequence ID" value="NZ_CP176093.1"/>
</dbReference>
<dbReference type="OrthoDB" id="36424at2157"/>
<reference evidence="1 2" key="1">
    <citation type="submission" date="2018-05" db="EMBL/GenBank/DDBJ databases">
        <title>Draft genome of Methanospirillum lacunae Ki8-1.</title>
        <authorList>
            <person name="Dueholm M.S."/>
            <person name="Nielsen P.H."/>
            <person name="Bakmann L.F."/>
            <person name="Otzen D.E."/>
        </authorList>
    </citation>
    <scope>NUCLEOTIDE SEQUENCE [LARGE SCALE GENOMIC DNA]</scope>
    <source>
        <strain evidence="1 2">Ki8-1</strain>
    </source>
</reference>
<sequence>MYLGDYIVIEKQTSQYTFDCCCVSTGTEFSAEVDSDKQNLFDDHTFSDQNPTACRFLRPLGEGRIGCTIHTDSPAQCKYYRCKIMDIFSTDGNQAGYITGTLALHSSDSLLRDTYNGIVTDVSGPGEDSEEYIKNQLIKAGYQVR</sequence>
<evidence type="ECO:0000313" key="2">
    <source>
        <dbReference type="Proteomes" id="UP000245657"/>
    </source>
</evidence>
<dbReference type="Proteomes" id="UP000245657">
    <property type="component" value="Unassembled WGS sequence"/>
</dbReference>
<dbReference type="GeneID" id="97548665"/>
<protein>
    <recommendedName>
        <fullName evidence="3">YkgJ family cysteine cluster protein</fullName>
    </recommendedName>
</protein>
<proteinExistence type="predicted"/>
<name>A0A2V2MXK9_9EURY</name>
<comment type="caution">
    <text evidence="1">The sequence shown here is derived from an EMBL/GenBank/DDBJ whole genome shotgun (WGS) entry which is preliminary data.</text>
</comment>
<dbReference type="EMBL" id="QGMY01000006">
    <property type="protein sequence ID" value="PWR72652.1"/>
    <property type="molecule type" value="Genomic_DNA"/>
</dbReference>
<organism evidence="1 2">
    <name type="scientific">Methanospirillum lacunae</name>
    <dbReference type="NCBI Taxonomy" id="668570"/>
    <lineage>
        <taxon>Archaea</taxon>
        <taxon>Methanobacteriati</taxon>
        <taxon>Methanobacteriota</taxon>
        <taxon>Stenosarchaea group</taxon>
        <taxon>Methanomicrobia</taxon>
        <taxon>Methanomicrobiales</taxon>
        <taxon>Methanospirillaceae</taxon>
        <taxon>Methanospirillum</taxon>
    </lineage>
</organism>
<dbReference type="AlphaFoldDB" id="A0A2V2MXK9"/>
<keyword evidence="2" id="KW-1185">Reference proteome</keyword>
<gene>
    <name evidence="1" type="ORF">DK846_06710</name>
</gene>